<dbReference type="AlphaFoldDB" id="A0AAU4JZE0"/>
<feature type="chain" id="PRO_5043974068" evidence="4">
    <location>
        <begin position="20"/>
        <end position="354"/>
    </location>
</feature>
<keyword evidence="7" id="KW-1185">Reference proteome</keyword>
<dbReference type="SUPFAM" id="SSF51445">
    <property type="entry name" value="(Trans)glycosidases"/>
    <property type="match status" value="1"/>
</dbReference>
<proteinExistence type="inferred from homology"/>
<dbReference type="Gene3D" id="3.20.20.80">
    <property type="entry name" value="Glycosidases"/>
    <property type="match status" value="1"/>
</dbReference>
<keyword evidence="2 3" id="KW-0326">Glycosidase</keyword>
<evidence type="ECO:0000313" key="6">
    <source>
        <dbReference type="EMBL" id="WUM19113.1"/>
    </source>
</evidence>
<dbReference type="PANTHER" id="PTHR12631">
    <property type="entry name" value="ALPHA-L-IDURONIDASE"/>
    <property type="match status" value="1"/>
</dbReference>
<dbReference type="InterPro" id="IPR001547">
    <property type="entry name" value="Glyco_hydro_5"/>
</dbReference>
<dbReference type="Pfam" id="PF00150">
    <property type="entry name" value="Cellulase"/>
    <property type="match status" value="1"/>
</dbReference>
<dbReference type="GO" id="GO:0004553">
    <property type="term" value="F:hydrolase activity, hydrolyzing O-glycosyl compounds"/>
    <property type="evidence" value="ECO:0007669"/>
    <property type="project" value="InterPro"/>
</dbReference>
<evidence type="ECO:0000256" key="4">
    <source>
        <dbReference type="SAM" id="SignalP"/>
    </source>
</evidence>
<keyword evidence="1 3" id="KW-0378">Hydrolase</keyword>
<accession>A0AAU4JZE0</accession>
<feature type="signal peptide" evidence="4">
    <location>
        <begin position="1"/>
        <end position="19"/>
    </location>
</feature>
<dbReference type="InterPro" id="IPR017853">
    <property type="entry name" value="GH"/>
</dbReference>
<name>A0AAU4JZE0_9NOCA</name>
<organism evidence="6 7">
    <name type="scientific">Williamsia herbipolensis</name>
    <dbReference type="NCBI Taxonomy" id="1603258"/>
    <lineage>
        <taxon>Bacteria</taxon>
        <taxon>Bacillati</taxon>
        <taxon>Actinomycetota</taxon>
        <taxon>Actinomycetes</taxon>
        <taxon>Mycobacteriales</taxon>
        <taxon>Nocardiaceae</taxon>
        <taxon>Williamsia</taxon>
    </lineage>
</organism>
<feature type="domain" description="Glycoside hydrolase family 5" evidence="5">
    <location>
        <begin position="56"/>
        <end position="291"/>
    </location>
</feature>
<protein>
    <submittedName>
        <fullName evidence="6">Glycoside hydrolase family 5 protein</fullName>
    </submittedName>
</protein>
<keyword evidence="4" id="KW-0732">Signal</keyword>
<evidence type="ECO:0000256" key="2">
    <source>
        <dbReference type="ARBA" id="ARBA00023295"/>
    </source>
</evidence>
<evidence type="ECO:0000259" key="5">
    <source>
        <dbReference type="Pfam" id="PF00150"/>
    </source>
</evidence>
<sequence>MSIALIAVLGLGVMAFGSATVHPPAVITNTATVTAASTTLGIADSDLYFSYNDPTAVAKHLDETAALGVRNVRLVVPWASVETTKGQYTWGGVDTMINAAAARGMGVLAVVTTTPTWARPANTSVYQPPTAPADLGAFMGTLASRYSSAISAYEVWNEPNGAISYAPAPDPVGYTKLLAAAYPKIKAANPSAVVIGGVLGSVVTWGGYTLNPVDFVSQMYAAGAAGTFDALSFHPYQNSTKFSQGATLANSPLNQVNDIRSLMVSHGDSAKKIWATEYGLSTMQVSAAQQADFINDFVTTWRTLSYAGPAFIYTLVDRNSADTTDAESTFGVYTDAWVAKPAASVVRSFTGANA</sequence>
<dbReference type="GO" id="GO:0000272">
    <property type="term" value="P:polysaccharide catabolic process"/>
    <property type="evidence" value="ECO:0007669"/>
    <property type="project" value="InterPro"/>
</dbReference>
<reference evidence="6 7" key="1">
    <citation type="submission" date="2022-10" db="EMBL/GenBank/DDBJ databases">
        <title>The complete genomes of actinobacterial strains from the NBC collection.</title>
        <authorList>
            <person name="Joergensen T.S."/>
            <person name="Alvarez Arevalo M."/>
            <person name="Sterndorff E.B."/>
            <person name="Faurdal D."/>
            <person name="Vuksanovic O."/>
            <person name="Mourched A.-S."/>
            <person name="Charusanti P."/>
            <person name="Shaw S."/>
            <person name="Blin K."/>
            <person name="Weber T."/>
        </authorList>
    </citation>
    <scope>NUCLEOTIDE SEQUENCE [LARGE SCALE GENOMIC DNA]</scope>
    <source>
        <strain evidence="6 7">NBC_00319</strain>
    </source>
</reference>
<dbReference type="Proteomes" id="UP001432128">
    <property type="component" value="Chromosome"/>
</dbReference>
<evidence type="ECO:0000256" key="3">
    <source>
        <dbReference type="RuleBase" id="RU361153"/>
    </source>
</evidence>
<gene>
    <name evidence="6" type="ORF">OG579_15480</name>
</gene>
<dbReference type="KEGG" id="whr:OG579_15480"/>
<comment type="similarity">
    <text evidence="3">Belongs to the glycosyl hydrolase 5 (cellulase A) family.</text>
</comment>
<dbReference type="RefSeq" id="WP_328856673.1">
    <property type="nucleotide sequence ID" value="NZ_CP108021.1"/>
</dbReference>
<dbReference type="EMBL" id="CP108021">
    <property type="protein sequence ID" value="WUM19113.1"/>
    <property type="molecule type" value="Genomic_DNA"/>
</dbReference>
<dbReference type="PANTHER" id="PTHR12631:SF10">
    <property type="entry name" value="BETA-XYLOSIDASE-LIKE PROTEIN-RELATED"/>
    <property type="match status" value="1"/>
</dbReference>
<evidence type="ECO:0000256" key="1">
    <source>
        <dbReference type="ARBA" id="ARBA00022801"/>
    </source>
</evidence>
<dbReference type="InterPro" id="IPR051923">
    <property type="entry name" value="Glycosyl_Hydrolase_39"/>
</dbReference>
<evidence type="ECO:0000313" key="7">
    <source>
        <dbReference type="Proteomes" id="UP001432128"/>
    </source>
</evidence>